<proteinExistence type="predicted"/>
<dbReference type="RefSeq" id="WP_003381590.1">
    <property type="nucleotide sequence ID" value="NZ_JAAMYB010000001.1"/>
</dbReference>
<accession>A0A9Q3V8H8</accession>
<dbReference type="AlphaFoldDB" id="A0A9Q3V8H8"/>
<protein>
    <submittedName>
        <fullName evidence="1">Uncharacterized protein</fullName>
    </submittedName>
</protein>
<evidence type="ECO:0000313" key="1">
    <source>
        <dbReference type="EMBL" id="MCD3194271.1"/>
    </source>
</evidence>
<organism evidence="1 2">
    <name type="scientific">Clostridium botulinum C</name>
    <dbReference type="NCBI Taxonomy" id="36828"/>
    <lineage>
        <taxon>Bacteria</taxon>
        <taxon>Bacillati</taxon>
        <taxon>Bacillota</taxon>
        <taxon>Clostridia</taxon>
        <taxon>Eubacteriales</taxon>
        <taxon>Clostridiaceae</taxon>
        <taxon>Clostridium</taxon>
    </lineage>
</organism>
<evidence type="ECO:0000313" key="2">
    <source>
        <dbReference type="Proteomes" id="UP000813637"/>
    </source>
</evidence>
<dbReference type="Proteomes" id="UP000813637">
    <property type="component" value="Unassembled WGS sequence"/>
</dbReference>
<reference evidence="1" key="1">
    <citation type="submission" date="2020-02" db="EMBL/GenBank/DDBJ databases">
        <authorList>
            <person name="Fillo S."/>
            <person name="Giordani F."/>
            <person name="Tonon E."/>
            <person name="Drigo I."/>
            <person name="Anselmo A."/>
            <person name="Fortunato A."/>
            <person name="Bano L."/>
            <person name="Lista F."/>
        </authorList>
    </citation>
    <scope>NUCLEOTIDE SEQUENCE</scope>
    <source>
        <strain evidence="1">IZSVe-TV_9877_3_12</strain>
    </source>
</reference>
<sequence length="326" mass="38243">MANGKKMYCYTYDVLMNNTICEKEKLFKIINNMFSEKEKNVTKFENGNKVFIFQDSGNNYSLELLKEVNEIEVEDGYMFFRIGRQKEIEGALKRNKKTFISEEILSKEQQEKYDIEICTYILIDKRNGIILELFGQFAPSIKTFIDMMNSFLPKEISNKKVSIKYKNILTEKMIESFKEDGVRLGRIEYTYNIPSARVLNNLGLDMEQIKALEELDVFQVEIKIKNRPKVPLTKLPEKIKYTIKAFKDCAKEIKDTVVFNGRSGKLGSKDYSFKEEEVTYPINITNNKKQDNLIIKLTLDEMAEQVYNKMKDIYEANMSKVLEYIK</sequence>
<comment type="caution">
    <text evidence="1">The sequence shown here is derived from an EMBL/GenBank/DDBJ whole genome shotgun (WGS) entry which is preliminary data.</text>
</comment>
<dbReference type="EMBL" id="JAAMYB010000001">
    <property type="protein sequence ID" value="MCD3194271.1"/>
    <property type="molecule type" value="Genomic_DNA"/>
</dbReference>
<gene>
    <name evidence="1" type="ORF">G8S53_03075</name>
</gene>
<name>A0A9Q3V8H8_CLOBO</name>
<reference evidence="1" key="2">
    <citation type="journal article" date="2021" name="Microorganisms">
        <title>Extensive Genome Exploration of Clostridium botulinum Group III Field Strains.</title>
        <authorList>
            <person name="Fillo S."/>
            <person name="Giordani F."/>
            <person name="Tonon E."/>
            <person name="Drigo I."/>
            <person name="Anselmo A."/>
            <person name="Fortunato A."/>
            <person name="Lista F."/>
            <person name="Bano L."/>
        </authorList>
    </citation>
    <scope>NUCLEOTIDE SEQUENCE</scope>
    <source>
        <strain evidence="1">IZSVe-TV_9877_3_12</strain>
    </source>
</reference>